<name>A0ACD4ZF38_9ACTN</name>
<proteinExistence type="predicted"/>
<accession>A0ACD4ZF38</accession>
<gene>
    <name evidence="1" type="ORF">OG835_07880</name>
</gene>
<keyword evidence="2" id="KW-1185">Reference proteome</keyword>
<sequence>MTDAPASHTENAGVEAVHSTRSAIPPPRAAPGHHSGLRRRPDRECAGGAGPAALRVVQPLRNGRRGLGLPDAYLKRPAPRPEPHPGTERRDRVLGELFLAAARRAAGPGRIPEVQLDEEALSALVPEEPRTLPASLELGAEPFAPSLQGLYDGDFRLVLGANPGSPLSGATFSRFAPVLRGGRRPGTGLDPTQPREHVRE</sequence>
<protein>
    <submittedName>
        <fullName evidence="1">Lantibiotic dehydratase family protein</fullName>
    </submittedName>
</protein>
<evidence type="ECO:0000313" key="2">
    <source>
        <dbReference type="Proteomes" id="UP001348369"/>
    </source>
</evidence>
<dbReference type="EMBL" id="CP109109">
    <property type="protein sequence ID" value="WSB96927.1"/>
    <property type="molecule type" value="Genomic_DNA"/>
</dbReference>
<evidence type="ECO:0000313" key="1">
    <source>
        <dbReference type="EMBL" id="WSB96927.1"/>
    </source>
</evidence>
<reference evidence="1" key="1">
    <citation type="submission" date="2022-10" db="EMBL/GenBank/DDBJ databases">
        <title>The complete genomes of actinobacterial strains from the NBC collection.</title>
        <authorList>
            <person name="Joergensen T.S."/>
            <person name="Alvarez Arevalo M."/>
            <person name="Sterndorff E.B."/>
            <person name="Faurdal D."/>
            <person name="Vuksanovic O."/>
            <person name="Mourched A.-S."/>
            <person name="Charusanti P."/>
            <person name="Shaw S."/>
            <person name="Blin K."/>
            <person name="Weber T."/>
        </authorList>
    </citation>
    <scope>NUCLEOTIDE SEQUENCE</scope>
    <source>
        <strain evidence="1">NBC 01771</strain>
    </source>
</reference>
<dbReference type="Proteomes" id="UP001348369">
    <property type="component" value="Chromosome"/>
</dbReference>
<organism evidence="1 2">
    <name type="scientific">Streptomyces scopuliridis</name>
    <dbReference type="NCBI Taxonomy" id="452529"/>
    <lineage>
        <taxon>Bacteria</taxon>
        <taxon>Bacillati</taxon>
        <taxon>Actinomycetota</taxon>
        <taxon>Actinomycetes</taxon>
        <taxon>Kitasatosporales</taxon>
        <taxon>Streptomycetaceae</taxon>
        <taxon>Streptomyces</taxon>
    </lineage>
</organism>